<dbReference type="Proteomes" id="UP000248333">
    <property type="component" value="Unassembled WGS sequence"/>
</dbReference>
<organism evidence="3 4">
    <name type="scientific">Micromonospora arborensis</name>
    <dbReference type="NCBI Taxonomy" id="2116518"/>
    <lineage>
        <taxon>Bacteria</taxon>
        <taxon>Bacillati</taxon>
        <taxon>Actinomycetota</taxon>
        <taxon>Actinomycetes</taxon>
        <taxon>Micromonosporales</taxon>
        <taxon>Micromonosporaceae</taxon>
        <taxon>Micromonospora</taxon>
    </lineage>
</organism>
<keyword evidence="1" id="KW-0732">Signal</keyword>
<dbReference type="PROSITE" id="PS51257">
    <property type="entry name" value="PROKAR_LIPOPROTEIN"/>
    <property type="match status" value="1"/>
</dbReference>
<evidence type="ECO:0000313" key="3">
    <source>
        <dbReference type="EMBL" id="PYC74909.1"/>
    </source>
</evidence>
<dbReference type="InterPro" id="IPR003646">
    <property type="entry name" value="SH3-like_bac-type"/>
</dbReference>
<dbReference type="EMBL" id="PYBV01000005">
    <property type="protein sequence ID" value="PYC74909.1"/>
    <property type="molecule type" value="Genomic_DNA"/>
</dbReference>
<feature type="signal peptide" evidence="1">
    <location>
        <begin position="1"/>
        <end position="26"/>
    </location>
</feature>
<gene>
    <name evidence="3" type="ORF">C7C45_03175</name>
</gene>
<dbReference type="AlphaFoldDB" id="A0A318NUF5"/>
<proteinExistence type="predicted"/>
<dbReference type="PROSITE" id="PS51781">
    <property type="entry name" value="SH3B"/>
    <property type="match status" value="1"/>
</dbReference>
<evidence type="ECO:0000256" key="1">
    <source>
        <dbReference type="SAM" id="SignalP"/>
    </source>
</evidence>
<reference evidence="3 4" key="1">
    <citation type="submission" date="2018-03" db="EMBL/GenBank/DDBJ databases">
        <title>Bioinformatic expansion and discovery of thiopeptide antibiotics.</title>
        <authorList>
            <person name="Schwalen C.J."/>
            <person name="Hudson G.A."/>
            <person name="Mitchell D.A."/>
        </authorList>
    </citation>
    <scope>NUCLEOTIDE SEQUENCE [LARGE SCALE GENOMIC DNA]</scope>
    <source>
        <strain evidence="3 4">NRRL 8041</strain>
    </source>
</reference>
<sequence>MSARLAGIALLAAAVTYVVPATPAAAACGQGWSDRSSRTAVVTGAGVRYRTGPHTSCTAYGQVNRGVTAYLDCATGGDTVNGIAVWWHARFSTGGSGFISAAYLSPWVPYTTENC</sequence>
<keyword evidence="4" id="KW-1185">Reference proteome</keyword>
<comment type="caution">
    <text evidence="3">The sequence shown here is derived from an EMBL/GenBank/DDBJ whole genome shotgun (WGS) entry which is preliminary data.</text>
</comment>
<evidence type="ECO:0000259" key="2">
    <source>
        <dbReference type="PROSITE" id="PS51781"/>
    </source>
</evidence>
<accession>A0A318NUF5</accession>
<dbReference type="Gene3D" id="2.30.30.40">
    <property type="entry name" value="SH3 Domains"/>
    <property type="match status" value="1"/>
</dbReference>
<feature type="chain" id="PRO_5016426259" description="SH3b domain-containing protein" evidence="1">
    <location>
        <begin position="27"/>
        <end position="115"/>
    </location>
</feature>
<name>A0A318NUF5_9ACTN</name>
<evidence type="ECO:0000313" key="4">
    <source>
        <dbReference type="Proteomes" id="UP000248333"/>
    </source>
</evidence>
<feature type="domain" description="SH3b" evidence="2">
    <location>
        <begin position="37"/>
        <end position="108"/>
    </location>
</feature>
<protein>
    <recommendedName>
        <fullName evidence="2">SH3b domain-containing protein</fullName>
    </recommendedName>
</protein>